<dbReference type="Proteomes" id="UP000243180">
    <property type="component" value="Chromosome"/>
</dbReference>
<dbReference type="Pfam" id="PF09828">
    <property type="entry name" value="ChrB_C"/>
    <property type="match status" value="1"/>
</dbReference>
<dbReference type="InterPro" id="IPR018634">
    <property type="entry name" value="ChrB_C"/>
</dbReference>
<sequence>MDIPANPSWSMLVISLPGRSATPRMRVWRALKGLGAAVLRDGVYLLPYSESASRSLREQAEAVMASGGDAHVFTFNSTEPSQTGHFRGLFDRTGDYAQLAGAIRKLKPALTRKRAASVSRHLRQLRREFETVAATDHFPGPAKEQVQHLLSETEAAATALLSPDEPRPVARTIRRLDKRDYQQRVWATRARPWVDRLASAWLICRFIDPKARFIWLKNPRKCPAKALGFDFDNATFTHVGARVTFEVLLASFDLEKDPALMRLGSLVHYLDIGGVPVAEAPGLEMILNGARRQYDDDDKLLKDAGKTFDSLYASYSEE</sequence>
<keyword evidence="4" id="KW-1185">Reference proteome</keyword>
<proteinExistence type="predicted"/>
<feature type="domain" description="ChrB C-terminal" evidence="1">
    <location>
        <begin position="186"/>
        <end position="313"/>
    </location>
</feature>
<evidence type="ECO:0000259" key="1">
    <source>
        <dbReference type="Pfam" id="PF09828"/>
    </source>
</evidence>
<accession>A0A1B4XEY3</accession>
<dbReference type="KEGG" id="slim:SCL_1044"/>
<gene>
    <name evidence="3" type="ORF">SCL_1044</name>
</gene>
<feature type="domain" description="ChrB N-terminal" evidence="2">
    <location>
        <begin position="24"/>
        <end position="153"/>
    </location>
</feature>
<dbReference type="OrthoDB" id="6605953at2"/>
<evidence type="ECO:0000313" key="4">
    <source>
        <dbReference type="Proteomes" id="UP000243180"/>
    </source>
</evidence>
<evidence type="ECO:0000313" key="3">
    <source>
        <dbReference type="EMBL" id="BAV33359.1"/>
    </source>
</evidence>
<dbReference type="InParanoid" id="A0A1B4XEY3"/>
<dbReference type="AlphaFoldDB" id="A0A1B4XEY3"/>
<dbReference type="Pfam" id="PF20229">
    <property type="entry name" value="ChrB_N"/>
    <property type="match status" value="1"/>
</dbReference>
<dbReference type="RefSeq" id="WP_096360230.1">
    <property type="nucleotide sequence ID" value="NZ_AP014879.1"/>
</dbReference>
<organism evidence="3 4">
    <name type="scientific">Sulfuricaulis limicola</name>
    <dbReference type="NCBI Taxonomy" id="1620215"/>
    <lineage>
        <taxon>Bacteria</taxon>
        <taxon>Pseudomonadati</taxon>
        <taxon>Pseudomonadota</taxon>
        <taxon>Gammaproteobacteria</taxon>
        <taxon>Acidiferrobacterales</taxon>
        <taxon>Acidiferrobacteraceae</taxon>
        <taxon>Sulfuricaulis</taxon>
    </lineage>
</organism>
<dbReference type="InterPro" id="IPR046858">
    <property type="entry name" value="ChrB_N"/>
</dbReference>
<reference evidence="3 4" key="1">
    <citation type="submission" date="2015-05" db="EMBL/GenBank/DDBJ databases">
        <title>Complete genome sequence of a sulfur-oxidizing gammaproteobacterium strain HA5.</title>
        <authorList>
            <person name="Miura A."/>
            <person name="Kojima H."/>
            <person name="Fukui M."/>
        </authorList>
    </citation>
    <scope>NUCLEOTIDE SEQUENCE [LARGE SCALE GENOMIC DNA]</scope>
    <source>
        <strain evidence="3 4">HA5</strain>
    </source>
</reference>
<protein>
    <submittedName>
        <fullName evidence="3">ChrB</fullName>
    </submittedName>
</protein>
<name>A0A1B4XEY3_9GAMM</name>
<evidence type="ECO:0000259" key="2">
    <source>
        <dbReference type="Pfam" id="PF20229"/>
    </source>
</evidence>
<dbReference type="EMBL" id="AP014879">
    <property type="protein sequence ID" value="BAV33359.1"/>
    <property type="molecule type" value="Genomic_DNA"/>
</dbReference>